<evidence type="ECO:0000256" key="5">
    <source>
        <dbReference type="ARBA" id="ARBA00022692"/>
    </source>
</evidence>
<keyword evidence="7" id="KW-0249">Electron transport</keyword>
<evidence type="ECO:0000256" key="7">
    <source>
        <dbReference type="ARBA" id="ARBA00022982"/>
    </source>
</evidence>
<protein>
    <recommendedName>
        <fullName evidence="12">Cytochrome b561 domain-containing protein</fullName>
    </recommendedName>
</protein>
<keyword evidence="9" id="KW-0408">Iron</keyword>
<keyword evidence="3" id="KW-0813">Transport</keyword>
<evidence type="ECO:0000256" key="10">
    <source>
        <dbReference type="ARBA" id="ARBA00023136"/>
    </source>
</evidence>
<comment type="subcellular location">
    <subcellularLocation>
        <location evidence="2">Membrane</location>
        <topology evidence="2">Multi-pass membrane protein</topology>
    </subcellularLocation>
</comment>
<evidence type="ECO:0000313" key="13">
    <source>
        <dbReference type="EMBL" id="CAD8609090.1"/>
    </source>
</evidence>
<dbReference type="InterPro" id="IPR043205">
    <property type="entry name" value="CYB561/CYBRD1-like"/>
</dbReference>
<feature type="transmembrane region" description="Helical" evidence="11">
    <location>
        <begin position="29"/>
        <end position="53"/>
    </location>
</feature>
<reference evidence="13" key="1">
    <citation type="submission" date="2021-01" db="EMBL/GenBank/DDBJ databases">
        <authorList>
            <person name="Corre E."/>
            <person name="Pelletier E."/>
            <person name="Niang G."/>
            <person name="Scheremetjew M."/>
            <person name="Finn R."/>
            <person name="Kale V."/>
            <person name="Holt S."/>
            <person name="Cochrane G."/>
            <person name="Meng A."/>
            <person name="Brown T."/>
            <person name="Cohen L."/>
        </authorList>
    </citation>
    <scope>NUCLEOTIDE SEQUENCE</scope>
    <source>
        <strain evidence="13">PLY182g</strain>
    </source>
</reference>
<dbReference type="CDD" id="cd08554">
    <property type="entry name" value="Cyt_b561"/>
    <property type="match status" value="1"/>
</dbReference>
<keyword evidence="8 11" id="KW-1133">Transmembrane helix</keyword>
<dbReference type="InterPro" id="IPR006593">
    <property type="entry name" value="Cyt_b561/ferric_Rdtase_TM"/>
</dbReference>
<keyword evidence="5 11" id="KW-0812">Transmembrane</keyword>
<organism evidence="13">
    <name type="scientific">Coccolithus braarudii</name>
    <dbReference type="NCBI Taxonomy" id="221442"/>
    <lineage>
        <taxon>Eukaryota</taxon>
        <taxon>Haptista</taxon>
        <taxon>Haptophyta</taxon>
        <taxon>Prymnesiophyceae</taxon>
        <taxon>Coccolithales</taxon>
        <taxon>Coccolithaceae</taxon>
        <taxon>Coccolithus</taxon>
    </lineage>
</organism>
<proteinExistence type="predicted"/>
<feature type="transmembrane region" description="Helical" evidence="11">
    <location>
        <begin position="73"/>
        <end position="93"/>
    </location>
</feature>
<keyword evidence="10 11" id="KW-0472">Membrane</keyword>
<evidence type="ECO:0000256" key="3">
    <source>
        <dbReference type="ARBA" id="ARBA00022448"/>
    </source>
</evidence>
<evidence type="ECO:0000256" key="8">
    <source>
        <dbReference type="ARBA" id="ARBA00022989"/>
    </source>
</evidence>
<evidence type="ECO:0000256" key="4">
    <source>
        <dbReference type="ARBA" id="ARBA00022617"/>
    </source>
</evidence>
<evidence type="ECO:0000259" key="12">
    <source>
        <dbReference type="PROSITE" id="PS50939"/>
    </source>
</evidence>
<gene>
    <name evidence="13" type="ORF">CPEL01642_LOCUS12468</name>
</gene>
<feature type="transmembrane region" description="Helical" evidence="11">
    <location>
        <begin position="228"/>
        <end position="250"/>
    </location>
</feature>
<dbReference type="GO" id="GO:0046872">
    <property type="term" value="F:metal ion binding"/>
    <property type="evidence" value="ECO:0007669"/>
    <property type="project" value="UniProtKB-KW"/>
</dbReference>
<feature type="transmembrane region" description="Helical" evidence="11">
    <location>
        <begin position="189"/>
        <end position="208"/>
    </location>
</feature>
<dbReference type="PANTHER" id="PTHR10106:SF0">
    <property type="entry name" value="LD36721P"/>
    <property type="match status" value="1"/>
</dbReference>
<dbReference type="Gene3D" id="1.20.120.1770">
    <property type="match status" value="1"/>
</dbReference>
<evidence type="ECO:0000256" key="6">
    <source>
        <dbReference type="ARBA" id="ARBA00022723"/>
    </source>
</evidence>
<feature type="domain" description="Cytochrome b561" evidence="12">
    <location>
        <begin position="37"/>
        <end position="249"/>
    </location>
</feature>
<dbReference type="EMBL" id="HBEY01026378">
    <property type="protein sequence ID" value="CAD8609090.1"/>
    <property type="molecule type" value="Transcribed_RNA"/>
</dbReference>
<dbReference type="PROSITE" id="PS50939">
    <property type="entry name" value="CYTOCHROME_B561"/>
    <property type="match status" value="1"/>
</dbReference>
<dbReference type="GO" id="GO:0016020">
    <property type="term" value="C:membrane"/>
    <property type="evidence" value="ECO:0007669"/>
    <property type="project" value="UniProtKB-SubCell"/>
</dbReference>
<evidence type="ECO:0000256" key="1">
    <source>
        <dbReference type="ARBA" id="ARBA00001970"/>
    </source>
</evidence>
<comment type="cofactor">
    <cofactor evidence="1">
        <name>heme b</name>
        <dbReference type="ChEBI" id="CHEBI:60344"/>
    </cofactor>
</comment>
<evidence type="ECO:0000256" key="11">
    <source>
        <dbReference type="SAM" id="Phobius"/>
    </source>
</evidence>
<dbReference type="GO" id="GO:0016491">
    <property type="term" value="F:oxidoreductase activity"/>
    <property type="evidence" value="ECO:0007669"/>
    <property type="project" value="InterPro"/>
</dbReference>
<dbReference type="Pfam" id="PF03188">
    <property type="entry name" value="Cytochrom_B561"/>
    <property type="match status" value="1"/>
</dbReference>
<dbReference type="PANTHER" id="PTHR10106">
    <property type="entry name" value="CYTOCHROME B561-RELATED"/>
    <property type="match status" value="1"/>
</dbReference>
<keyword evidence="4" id="KW-0349">Heme</keyword>
<dbReference type="AlphaFoldDB" id="A0A7S0Q1X9"/>
<name>A0A7S0Q1X9_9EUKA</name>
<accession>A0A7S0Q1X9</accession>
<dbReference type="SMART" id="SM00665">
    <property type="entry name" value="B561"/>
    <property type="match status" value="1"/>
</dbReference>
<feature type="transmembrane region" description="Helical" evidence="11">
    <location>
        <begin position="105"/>
        <end position="123"/>
    </location>
</feature>
<feature type="transmembrane region" description="Helical" evidence="11">
    <location>
        <begin position="155"/>
        <end position="177"/>
    </location>
</feature>
<evidence type="ECO:0000256" key="9">
    <source>
        <dbReference type="ARBA" id="ARBA00023004"/>
    </source>
</evidence>
<keyword evidence="6" id="KW-0479">Metal-binding</keyword>
<evidence type="ECO:0000256" key="2">
    <source>
        <dbReference type="ARBA" id="ARBA00004141"/>
    </source>
</evidence>
<sequence>MPEEEVELANDSKDNGAKVVEARKRVGKLAMVASSIGAHIIAPLILGLMYSVLMASNGGVPPMEWGSFLLHPLLMTLAYGFLAPLGSVGYVSYERLLGLSHSKAKLVHTTIQGAAVVIGGLGIRTMWIKHDALQAAGILGGSGQPPTHYQTGHSFVGAAVYAVFVLQWIGGLFIYLLPAMVPPVLKKGLLPLHILLGCIAVFGSLASINTGILSWRGVDGRSLDPKDLMLKSVSLLTFLLAVLLALALAAPRS</sequence>